<keyword evidence="2" id="KW-1185">Reference proteome</keyword>
<gene>
    <name evidence="1" type="ORF">GLX28_20090</name>
</gene>
<evidence type="ECO:0000313" key="2">
    <source>
        <dbReference type="Proteomes" id="UP000430519"/>
    </source>
</evidence>
<dbReference type="AlphaFoldDB" id="A0A6I4YWA4"/>
<accession>A0A6I4YWA4</accession>
<sequence length="229" mass="25286">MPKTTTRKPPRDLLTLRATDGRRVQVQARQIRAVTPSATGAGHAHVELYKGGRSHIVQADPAELAAQVASLRPRSRLAKETDPPAVYEYSLRYYTPHREPPDGMDRIQFTERVEVPAGGGAPGMPPACRARYLELGGPGSGWSVCVQPIERPAKVRTQEHRAQLRQGHLVQRIQKRAPLFAEQLVHEQRHCGSNGAESRVLGVVHQPSASPGARNFLNFPERVVSSRLK</sequence>
<reference evidence="1 2" key="1">
    <citation type="submission" date="2019-11" db="EMBL/GenBank/DDBJ databases">
        <title>Genome sequence of Deinococcus xianganensis Y35, AI-2 producing algicidal bacterium, isolated from lake water.</title>
        <authorList>
            <person name="Li Y."/>
        </authorList>
    </citation>
    <scope>NUCLEOTIDE SEQUENCE [LARGE SCALE GENOMIC DNA]</scope>
    <source>
        <strain evidence="1 2">Y35</strain>
    </source>
</reference>
<protein>
    <submittedName>
        <fullName evidence="1">Uncharacterized protein</fullName>
    </submittedName>
</protein>
<organism evidence="1 2">
    <name type="scientific">Deinococcus xianganensis</name>
    <dbReference type="NCBI Taxonomy" id="1507289"/>
    <lineage>
        <taxon>Bacteria</taxon>
        <taxon>Thermotogati</taxon>
        <taxon>Deinococcota</taxon>
        <taxon>Deinococci</taxon>
        <taxon>Deinococcales</taxon>
        <taxon>Deinococcaceae</taxon>
        <taxon>Deinococcus</taxon>
    </lineage>
</organism>
<dbReference type="Proteomes" id="UP000430519">
    <property type="component" value="Unassembled WGS sequence"/>
</dbReference>
<proteinExistence type="predicted"/>
<name>A0A6I4YWA4_9DEIO</name>
<dbReference type="EMBL" id="WVHK01000150">
    <property type="protein sequence ID" value="MXV21925.1"/>
    <property type="molecule type" value="Genomic_DNA"/>
</dbReference>
<evidence type="ECO:0000313" key="1">
    <source>
        <dbReference type="EMBL" id="MXV21925.1"/>
    </source>
</evidence>
<comment type="caution">
    <text evidence="1">The sequence shown here is derived from an EMBL/GenBank/DDBJ whole genome shotgun (WGS) entry which is preliminary data.</text>
</comment>
<dbReference type="RefSeq" id="WP_160982494.1">
    <property type="nucleotide sequence ID" value="NZ_WVHK01000150.1"/>
</dbReference>